<protein>
    <submittedName>
        <fullName evidence="2">Uncharacterized protein</fullName>
    </submittedName>
</protein>
<proteinExistence type="predicted"/>
<name>A0A7S4SCJ8_9DINO</name>
<sequence length="195" mass="20526">MAPAVRRLLLRSAALAVLACAAAWHLAGALFALPGAGASPAARATPSAAAPGPAGRGAAVARRAANEDDLPARRKIPKWEPPFPKYIVGSMLFFGIIGFFGGGPVLAMVFGISGAGFGSLFEPFQMEDDSFAFHGLPRPRIASMTPCLLWVLPIISLHDEIASFRCKGYAWQQTSRWLVCALVAAVHGGSTRPLM</sequence>
<keyword evidence="1" id="KW-1133">Transmembrane helix</keyword>
<organism evidence="2">
    <name type="scientific">Alexandrium monilatum</name>
    <dbReference type="NCBI Taxonomy" id="311494"/>
    <lineage>
        <taxon>Eukaryota</taxon>
        <taxon>Sar</taxon>
        <taxon>Alveolata</taxon>
        <taxon>Dinophyceae</taxon>
        <taxon>Gonyaulacales</taxon>
        <taxon>Pyrocystaceae</taxon>
        <taxon>Alexandrium</taxon>
    </lineage>
</organism>
<gene>
    <name evidence="2" type="ORF">AMON00008_LOCUS47901</name>
</gene>
<accession>A0A7S4SCJ8</accession>
<keyword evidence="1" id="KW-0472">Membrane</keyword>
<dbReference type="EMBL" id="HBNR01067745">
    <property type="protein sequence ID" value="CAE4640708.1"/>
    <property type="molecule type" value="Transcribed_RNA"/>
</dbReference>
<keyword evidence="1" id="KW-0812">Transmembrane</keyword>
<dbReference type="AlphaFoldDB" id="A0A7S4SCJ8"/>
<evidence type="ECO:0000256" key="1">
    <source>
        <dbReference type="SAM" id="Phobius"/>
    </source>
</evidence>
<reference evidence="2" key="1">
    <citation type="submission" date="2021-01" db="EMBL/GenBank/DDBJ databases">
        <authorList>
            <person name="Corre E."/>
            <person name="Pelletier E."/>
            <person name="Niang G."/>
            <person name="Scheremetjew M."/>
            <person name="Finn R."/>
            <person name="Kale V."/>
            <person name="Holt S."/>
            <person name="Cochrane G."/>
            <person name="Meng A."/>
            <person name="Brown T."/>
            <person name="Cohen L."/>
        </authorList>
    </citation>
    <scope>NUCLEOTIDE SEQUENCE</scope>
    <source>
        <strain evidence="2">CCMP3105</strain>
    </source>
</reference>
<evidence type="ECO:0000313" key="2">
    <source>
        <dbReference type="EMBL" id="CAE4640708.1"/>
    </source>
</evidence>
<feature type="transmembrane region" description="Helical" evidence="1">
    <location>
        <begin position="86"/>
        <end position="110"/>
    </location>
</feature>